<feature type="non-terminal residue" evidence="2">
    <location>
        <position position="171"/>
    </location>
</feature>
<gene>
    <name evidence="2" type="ORF">G3I43_31030</name>
</gene>
<sequence>MTARTREGERGDTEDTSRTADAGRLLRCAAVFLPGPVPRDGRIAFWDPLADAGPWHDGGAQERSGTPFGSAETPGRPDSVPYTTAPLTVVRPDPAAGPGSVRAVVTPAALLSVADALPLLVRARTQGSAHPATRCWGAAALHALQLVARGRLLPGLTADGHDAWRAGPRDA</sequence>
<protein>
    <submittedName>
        <fullName evidence="2">ATP-dependent helicase</fullName>
    </submittedName>
</protein>
<feature type="region of interest" description="Disordered" evidence="1">
    <location>
        <begin position="54"/>
        <end position="86"/>
    </location>
</feature>
<name>A0A6G3T0Y0_STRAQ</name>
<evidence type="ECO:0000256" key="1">
    <source>
        <dbReference type="SAM" id="MobiDB-lite"/>
    </source>
</evidence>
<keyword evidence="2" id="KW-0378">Hydrolase</keyword>
<dbReference type="AlphaFoldDB" id="A0A6G3T0Y0"/>
<feature type="region of interest" description="Disordered" evidence="1">
    <location>
        <begin position="1"/>
        <end position="20"/>
    </location>
</feature>
<comment type="caution">
    <text evidence="2">The sequence shown here is derived from an EMBL/GenBank/DDBJ whole genome shotgun (WGS) entry which is preliminary data.</text>
</comment>
<dbReference type="EMBL" id="JAAGMK010000887">
    <property type="protein sequence ID" value="NEB88565.1"/>
    <property type="molecule type" value="Genomic_DNA"/>
</dbReference>
<dbReference type="GO" id="GO:0004386">
    <property type="term" value="F:helicase activity"/>
    <property type="evidence" value="ECO:0007669"/>
    <property type="project" value="UniProtKB-KW"/>
</dbReference>
<reference evidence="2" key="1">
    <citation type="submission" date="2020-01" db="EMBL/GenBank/DDBJ databases">
        <title>Insect and environment-associated Actinomycetes.</title>
        <authorList>
            <person name="Currrie C."/>
            <person name="Chevrette M."/>
            <person name="Carlson C."/>
            <person name="Stubbendieck R."/>
            <person name="Wendt-Pienkowski E."/>
        </authorList>
    </citation>
    <scope>NUCLEOTIDE SEQUENCE</scope>
    <source>
        <strain evidence="2">SID505</strain>
    </source>
</reference>
<keyword evidence="2" id="KW-0067">ATP-binding</keyword>
<organism evidence="2">
    <name type="scientific">Streptomyces anulatus</name>
    <name type="common">Streptomyces chrysomallus</name>
    <dbReference type="NCBI Taxonomy" id="1892"/>
    <lineage>
        <taxon>Bacteria</taxon>
        <taxon>Bacillati</taxon>
        <taxon>Actinomycetota</taxon>
        <taxon>Actinomycetes</taxon>
        <taxon>Kitasatosporales</taxon>
        <taxon>Streptomycetaceae</taxon>
        <taxon>Streptomyces</taxon>
    </lineage>
</organism>
<accession>A0A6G3T0Y0</accession>
<keyword evidence="2" id="KW-0547">Nucleotide-binding</keyword>
<proteinExistence type="predicted"/>
<evidence type="ECO:0000313" key="2">
    <source>
        <dbReference type="EMBL" id="NEB88565.1"/>
    </source>
</evidence>
<feature type="compositionally biased region" description="Basic and acidic residues" evidence="1">
    <location>
        <begin position="1"/>
        <end position="18"/>
    </location>
</feature>
<keyword evidence="2" id="KW-0347">Helicase</keyword>